<dbReference type="AlphaFoldDB" id="E1YJZ5"/>
<evidence type="ECO:0000313" key="2">
    <source>
        <dbReference type="EMBL" id="CBX31599.1"/>
    </source>
</evidence>
<keyword evidence="1" id="KW-0472">Membrane</keyword>
<keyword evidence="1" id="KW-0812">Transmembrane</keyword>
<dbReference type="PANTHER" id="PTHR35792">
    <property type="entry name" value="GENERAL STRESS PROTEIN"/>
    <property type="match status" value="1"/>
</dbReference>
<keyword evidence="1" id="KW-1133">Transmembrane helix</keyword>
<sequence length="89" mass="9416">MEEKNNNQGALLASFILGGVIGAGVAILLAPKSGQETMEKIKDYAGSMKEKVASSVEGAKNVLEEKKSALSAAVETGKQAYKKEMLEKE</sequence>
<evidence type="ECO:0000256" key="1">
    <source>
        <dbReference type="SAM" id="Phobius"/>
    </source>
</evidence>
<evidence type="ECO:0008006" key="3">
    <source>
        <dbReference type="Google" id="ProtNLM"/>
    </source>
</evidence>
<gene>
    <name evidence="2" type="ORF">N47_E51110</name>
</gene>
<reference evidence="2" key="1">
    <citation type="journal article" date="2011" name="Environ. Microbiol.">
        <title>Genomic insights into the metabolic potential of the polycyclic aromatic hydrocarbon degrading sulfate-reducing Deltaproteobacterium N47.</title>
        <authorList>
            <person name="Bergmann F."/>
            <person name="Selesi D."/>
            <person name="Weinmaier T."/>
            <person name="Tischler P."/>
            <person name="Rattei T."/>
            <person name="Meckenstock R.U."/>
        </authorList>
    </citation>
    <scope>NUCLEOTIDE SEQUENCE</scope>
</reference>
<proteinExistence type="predicted"/>
<organism evidence="2">
    <name type="scientific">uncultured Desulfobacterium sp</name>
    <dbReference type="NCBI Taxonomy" id="201089"/>
    <lineage>
        <taxon>Bacteria</taxon>
        <taxon>Pseudomonadati</taxon>
        <taxon>Thermodesulfobacteriota</taxon>
        <taxon>Desulfobacteria</taxon>
        <taxon>Desulfobacterales</taxon>
        <taxon>Desulfobacteriaceae</taxon>
        <taxon>Desulfobacterium</taxon>
        <taxon>environmental samples</taxon>
    </lineage>
</organism>
<protein>
    <recommendedName>
        <fullName evidence="3">YtxH domain-containing protein</fullName>
    </recommendedName>
</protein>
<accession>E1YJZ5</accession>
<dbReference type="PANTHER" id="PTHR35792:SF2">
    <property type="entry name" value="GENERAL STRESS PROTEIN"/>
    <property type="match status" value="1"/>
</dbReference>
<name>E1YJZ5_9BACT</name>
<dbReference type="InterPro" id="IPR052928">
    <property type="entry name" value="Desiccation-related_membrane"/>
</dbReference>
<dbReference type="InterPro" id="IPR024623">
    <property type="entry name" value="YtxH"/>
</dbReference>
<feature type="transmembrane region" description="Helical" evidence="1">
    <location>
        <begin position="12"/>
        <end position="30"/>
    </location>
</feature>
<dbReference type="Pfam" id="PF12732">
    <property type="entry name" value="YtxH"/>
    <property type="match status" value="1"/>
</dbReference>
<dbReference type="EMBL" id="FR695877">
    <property type="protein sequence ID" value="CBX31599.1"/>
    <property type="molecule type" value="Genomic_DNA"/>
</dbReference>